<dbReference type="GO" id="GO:0006352">
    <property type="term" value="P:DNA-templated transcription initiation"/>
    <property type="evidence" value="ECO:0007669"/>
    <property type="project" value="InterPro"/>
</dbReference>
<keyword evidence="2" id="KW-0731">Sigma factor</keyword>
<evidence type="ECO:0000256" key="3">
    <source>
        <dbReference type="ARBA" id="ARBA00023163"/>
    </source>
</evidence>
<sequence length="246" mass="28887">MPLASLTDGRFPTTSWTLLDQLRDDDIQISHRALNLLYCQYQSPLYCLIRKKGLSHHDAEDTLQDFFAKLLRLESLKETHQDKGRLRTFLATSLSRFLINRHHKVKRQESLEVSIHLDPHLERHYEKYASHASETPEMIFDREWLNRLLQAVLSRLEERYEMNGRKALFQTLRPVLLSGGSLRHHDTQSLANFLGMTEPALRNALLRMLKSYRSVLEDEVRQTVNTDEEMKEEIKHLLRSLPSSKD</sequence>
<evidence type="ECO:0000313" key="4">
    <source>
        <dbReference type="EMBL" id="MBB5037679.1"/>
    </source>
</evidence>
<gene>
    <name evidence="4" type="ORF">HNQ64_001928</name>
</gene>
<dbReference type="Gene3D" id="1.10.1740.10">
    <property type="match status" value="1"/>
</dbReference>
<evidence type="ECO:0000256" key="2">
    <source>
        <dbReference type="ARBA" id="ARBA00023082"/>
    </source>
</evidence>
<name>A0A7W7YKC0_9BACT</name>
<evidence type="ECO:0000313" key="5">
    <source>
        <dbReference type="Proteomes" id="UP000534294"/>
    </source>
</evidence>
<dbReference type="GO" id="GO:0016987">
    <property type="term" value="F:sigma factor activity"/>
    <property type="evidence" value="ECO:0007669"/>
    <property type="project" value="UniProtKB-KW"/>
</dbReference>
<dbReference type="EMBL" id="JACHIF010000003">
    <property type="protein sequence ID" value="MBB5037679.1"/>
    <property type="molecule type" value="Genomic_DNA"/>
</dbReference>
<keyword evidence="5" id="KW-1185">Reference proteome</keyword>
<dbReference type="SUPFAM" id="SSF88946">
    <property type="entry name" value="Sigma2 domain of RNA polymerase sigma factors"/>
    <property type="match status" value="1"/>
</dbReference>
<proteinExistence type="predicted"/>
<organism evidence="4 5">
    <name type="scientific">Prosthecobacter dejongeii</name>
    <dbReference type="NCBI Taxonomy" id="48465"/>
    <lineage>
        <taxon>Bacteria</taxon>
        <taxon>Pseudomonadati</taxon>
        <taxon>Verrucomicrobiota</taxon>
        <taxon>Verrucomicrobiia</taxon>
        <taxon>Verrucomicrobiales</taxon>
        <taxon>Verrucomicrobiaceae</taxon>
        <taxon>Prosthecobacter</taxon>
    </lineage>
</organism>
<accession>A0A7W7YKC0</accession>
<dbReference type="PANTHER" id="PTHR43133">
    <property type="entry name" value="RNA POLYMERASE ECF-TYPE SIGMA FACTO"/>
    <property type="match status" value="1"/>
</dbReference>
<reference evidence="4 5" key="1">
    <citation type="submission" date="2020-08" db="EMBL/GenBank/DDBJ databases">
        <title>Genomic Encyclopedia of Type Strains, Phase IV (KMG-IV): sequencing the most valuable type-strain genomes for metagenomic binning, comparative biology and taxonomic classification.</title>
        <authorList>
            <person name="Goeker M."/>
        </authorList>
    </citation>
    <scope>NUCLEOTIDE SEQUENCE [LARGE SCALE GENOMIC DNA]</scope>
    <source>
        <strain evidence="4 5">DSM 12251</strain>
    </source>
</reference>
<dbReference type="InterPro" id="IPR039425">
    <property type="entry name" value="RNA_pol_sigma-70-like"/>
</dbReference>
<protein>
    <submittedName>
        <fullName evidence="4">RNA polymerase sigma-70 factor (ECF subfamily)</fullName>
    </submittedName>
</protein>
<evidence type="ECO:0000256" key="1">
    <source>
        <dbReference type="ARBA" id="ARBA00023015"/>
    </source>
</evidence>
<dbReference type="RefSeq" id="WP_184207785.1">
    <property type="nucleotide sequence ID" value="NZ_JACHIF010000003.1"/>
</dbReference>
<dbReference type="PANTHER" id="PTHR43133:SF51">
    <property type="entry name" value="RNA POLYMERASE SIGMA FACTOR"/>
    <property type="match status" value="1"/>
</dbReference>
<comment type="caution">
    <text evidence="4">The sequence shown here is derived from an EMBL/GenBank/DDBJ whole genome shotgun (WGS) entry which is preliminary data.</text>
</comment>
<dbReference type="InterPro" id="IPR013325">
    <property type="entry name" value="RNA_pol_sigma_r2"/>
</dbReference>
<keyword evidence="3" id="KW-0804">Transcription</keyword>
<dbReference type="Proteomes" id="UP000534294">
    <property type="component" value="Unassembled WGS sequence"/>
</dbReference>
<dbReference type="AlphaFoldDB" id="A0A7W7YKC0"/>
<keyword evidence="1" id="KW-0805">Transcription regulation</keyword>